<reference evidence="1" key="1">
    <citation type="journal article" date="2018" name="Genome Biol.">
        <title>SKESA: strategic k-mer extension for scrupulous assemblies.</title>
        <authorList>
            <person name="Souvorov A."/>
            <person name="Agarwala R."/>
            <person name="Lipman D.J."/>
        </authorList>
    </citation>
    <scope>NUCLEOTIDE SEQUENCE</scope>
    <source>
        <strain evidence="1">MA.CCC_P6</strain>
    </source>
</reference>
<proteinExistence type="predicted"/>
<protein>
    <submittedName>
        <fullName evidence="1">Uncharacterized protein</fullName>
    </submittedName>
</protein>
<sequence>MTRDELFEKLKPLAIGLQNTLTSKQHAFNASRNIVDECKFNGINNKLIVEAINSHLPDNEKITLTYFKNLLARSKSKSDTTITKRTSESLSKDSLSASTKTEASVQAIHSKDELADYMKACFGAERLAIRAMEAGVSIDTIKSWKCPNQISLGTRLSNHIQNQ</sequence>
<comment type="caution">
    <text evidence="1">The sequence shown here is derived from an EMBL/GenBank/DDBJ whole genome shotgun (WGS) entry which is preliminary data.</text>
</comment>
<organism evidence="1">
    <name type="scientific">Salmonella enterica</name>
    <name type="common">Salmonella choleraesuis</name>
    <dbReference type="NCBI Taxonomy" id="28901"/>
    <lineage>
        <taxon>Bacteria</taxon>
        <taxon>Pseudomonadati</taxon>
        <taxon>Pseudomonadota</taxon>
        <taxon>Gammaproteobacteria</taxon>
        <taxon>Enterobacterales</taxon>
        <taxon>Enterobacteriaceae</taxon>
        <taxon>Salmonella</taxon>
    </lineage>
</organism>
<dbReference type="AlphaFoldDB" id="A0A763UUI5"/>
<dbReference type="EMBL" id="DAAYKR010000016">
    <property type="protein sequence ID" value="HAG4612919.1"/>
    <property type="molecule type" value="Genomic_DNA"/>
</dbReference>
<name>A0A763UUI5_SALER</name>
<gene>
    <name evidence="1" type="ORF">G8549_004532</name>
</gene>
<evidence type="ECO:0000313" key="1">
    <source>
        <dbReference type="EMBL" id="HAG4612919.1"/>
    </source>
</evidence>
<accession>A0A763UUI5</accession>
<reference evidence="1" key="2">
    <citation type="submission" date="2020-02" db="EMBL/GenBank/DDBJ databases">
        <authorList>
            <consortium name="NCBI Pathogen Detection Project"/>
        </authorList>
    </citation>
    <scope>NUCLEOTIDE SEQUENCE</scope>
    <source>
        <strain evidence="1">MA.CCC_P6</strain>
    </source>
</reference>